<organism evidence="1 2">
    <name type="scientific">Paraburkholderia caledonica</name>
    <dbReference type="NCBI Taxonomy" id="134536"/>
    <lineage>
        <taxon>Bacteria</taxon>
        <taxon>Pseudomonadati</taxon>
        <taxon>Pseudomonadota</taxon>
        <taxon>Betaproteobacteria</taxon>
        <taxon>Burkholderiales</taxon>
        <taxon>Burkholderiaceae</taxon>
        <taxon>Paraburkholderia</taxon>
    </lineage>
</organism>
<proteinExistence type="predicted"/>
<dbReference type="EMBL" id="JAVDQN010000002">
    <property type="protein sequence ID" value="MDR6375715.1"/>
    <property type="molecule type" value="Genomic_DNA"/>
</dbReference>
<evidence type="ECO:0000313" key="1">
    <source>
        <dbReference type="EMBL" id="MDR6375715.1"/>
    </source>
</evidence>
<evidence type="ECO:0008006" key="3">
    <source>
        <dbReference type="Google" id="ProtNLM"/>
    </source>
</evidence>
<name>A0ABU1KXM6_9BURK</name>
<comment type="caution">
    <text evidence="1">The sequence shown here is derived from an EMBL/GenBank/DDBJ whole genome shotgun (WGS) entry which is preliminary data.</text>
</comment>
<reference evidence="1 2" key="1">
    <citation type="submission" date="2023-07" db="EMBL/GenBank/DDBJ databases">
        <title>Sorghum-associated microbial communities from plants grown in Nebraska, USA.</title>
        <authorList>
            <person name="Schachtman D."/>
        </authorList>
    </citation>
    <scope>NUCLEOTIDE SEQUENCE [LARGE SCALE GENOMIC DNA]</scope>
    <source>
        <strain evidence="1 2">DS1039</strain>
    </source>
</reference>
<protein>
    <recommendedName>
        <fullName evidence="3">Transposase</fullName>
    </recommendedName>
</protein>
<keyword evidence="2" id="KW-1185">Reference proteome</keyword>
<dbReference type="Proteomes" id="UP001185254">
    <property type="component" value="Unassembled WGS sequence"/>
</dbReference>
<accession>A0ABU1KXM6</accession>
<evidence type="ECO:0000313" key="2">
    <source>
        <dbReference type="Proteomes" id="UP001185254"/>
    </source>
</evidence>
<dbReference type="RefSeq" id="WP_310067226.1">
    <property type="nucleotide sequence ID" value="NZ_JAVDQN010000002.1"/>
</dbReference>
<gene>
    <name evidence="1" type="ORF">J2776_002415</name>
</gene>
<sequence>MNIAHATISGTMKAPKAKGIGRATVGKAVDIKRRLWHCSGNAGCDAHWLVLERQKAGIEPAFC</sequence>